<proteinExistence type="predicted"/>
<organism evidence="2">
    <name type="scientific">Bacteroides phage F2</name>
    <dbReference type="NCBI Taxonomy" id="2762303"/>
    <lineage>
        <taxon>Viruses</taxon>
        <taxon>Duplodnaviria</taxon>
        <taxon>Heunggongvirae</taxon>
        <taxon>Uroviricota</taxon>
        <taxon>Caudoviricetes</taxon>
    </lineage>
</organism>
<evidence type="ECO:0000256" key="1">
    <source>
        <dbReference type="SAM" id="MobiDB-lite"/>
    </source>
</evidence>
<accession>A0A7G9W3J6</accession>
<sequence length="136" mass="15778">MGKRCAGIRCTCGGRRKKKLEPKGIYDLLGIALGCIRLSYDDFCNMDFQEFAAVYKAYAEQRDFDYKDNWERMRLLASITIQPHLAKGKKITPEKLLPFPWDKKKAAAAKKAKEYTPEQQRRRMEELVKKLGDSLQ</sequence>
<gene>
    <name evidence="2" type="ORF">BacuniF2_00038</name>
</gene>
<dbReference type="EMBL" id="MT806187">
    <property type="protein sequence ID" value="QNO13209.1"/>
    <property type="molecule type" value="Genomic_DNA"/>
</dbReference>
<evidence type="ECO:0000313" key="2">
    <source>
        <dbReference type="EMBL" id="QNO13209.1"/>
    </source>
</evidence>
<reference evidence="2" key="1">
    <citation type="submission" date="2020-07" db="EMBL/GenBank/DDBJ databases">
        <title>Isolation of gut associated lytic bacteriophages infecting Bacteroides uniformis.</title>
        <authorList>
            <person name="Hedzet S."/>
            <person name="Accetto T."/>
            <person name="Rupnik M."/>
        </authorList>
    </citation>
    <scope>NUCLEOTIDE SEQUENCE</scope>
</reference>
<protein>
    <submittedName>
        <fullName evidence="2">Uncharacterized protein</fullName>
    </submittedName>
</protein>
<feature type="region of interest" description="Disordered" evidence="1">
    <location>
        <begin position="108"/>
        <end position="136"/>
    </location>
</feature>
<name>A0A7G9W3J6_9CAUD</name>